<dbReference type="EMBL" id="PKSL01000312">
    <property type="protein sequence ID" value="POV96084.1"/>
    <property type="molecule type" value="Genomic_DNA"/>
</dbReference>
<feature type="region of interest" description="Disordered" evidence="1">
    <location>
        <begin position="54"/>
        <end position="114"/>
    </location>
</feature>
<feature type="non-terminal residue" evidence="2">
    <location>
        <position position="1"/>
    </location>
</feature>
<organism evidence="2 3">
    <name type="scientific">Puccinia striiformis</name>
    <dbReference type="NCBI Taxonomy" id="27350"/>
    <lineage>
        <taxon>Eukaryota</taxon>
        <taxon>Fungi</taxon>
        <taxon>Dikarya</taxon>
        <taxon>Basidiomycota</taxon>
        <taxon>Pucciniomycotina</taxon>
        <taxon>Pucciniomycetes</taxon>
        <taxon>Pucciniales</taxon>
        <taxon>Pucciniaceae</taxon>
        <taxon>Puccinia</taxon>
    </lineage>
</organism>
<accession>A0A2S4UFZ9</accession>
<dbReference type="VEuPathDB" id="FungiDB:PSHT_04174"/>
<reference evidence="2" key="1">
    <citation type="submission" date="2017-12" db="EMBL/GenBank/DDBJ databases">
        <title>Gene loss provides genomic basis for host adaptation in cereal stripe rust fungi.</title>
        <authorList>
            <person name="Xia C."/>
        </authorList>
    </citation>
    <scope>NUCLEOTIDE SEQUENCE [LARGE SCALE GENOMIC DNA]</scope>
    <source>
        <strain evidence="2">93-210</strain>
    </source>
</reference>
<dbReference type="AlphaFoldDB" id="A0A2S4UFZ9"/>
<dbReference type="Proteomes" id="UP000239156">
    <property type="component" value="Unassembled WGS sequence"/>
</dbReference>
<feature type="region of interest" description="Disordered" evidence="1">
    <location>
        <begin position="1"/>
        <end position="22"/>
    </location>
</feature>
<dbReference type="VEuPathDB" id="FungiDB:PSTT_15842"/>
<feature type="compositionally biased region" description="Acidic residues" evidence="1">
    <location>
        <begin position="63"/>
        <end position="76"/>
    </location>
</feature>
<comment type="caution">
    <text evidence="2">The sequence shown here is derived from an EMBL/GenBank/DDBJ whole genome shotgun (WGS) entry which is preliminary data.</text>
</comment>
<name>A0A2S4UFZ9_9BASI</name>
<evidence type="ECO:0000313" key="2">
    <source>
        <dbReference type="EMBL" id="POV96084.1"/>
    </source>
</evidence>
<gene>
    <name evidence="2" type="ORF">PSTT_15842</name>
</gene>
<evidence type="ECO:0008006" key="4">
    <source>
        <dbReference type="Google" id="ProtNLM"/>
    </source>
</evidence>
<sequence>TPSLNSRFPVLSNSDSGADGGNMALAKVPLEPRVTVRVLCDQLNWCINNKKAMKKAPVKKDPTDDEQEEEEDEEPVVESVWIGILESPPPAPKEEGPNAANFTEDNASDYDQDKDDDEWVRSHIAQLHNTLGDGHCGFRSAAVSLGWGEEGWDKVRKAMLFVFCNWPVYRDEGYLANLADATPWAHIEHNLNSFQQPAKNSNKWVVFP</sequence>
<proteinExistence type="predicted"/>
<dbReference type="CDD" id="cd22744">
    <property type="entry name" value="OTU"/>
    <property type="match status" value="1"/>
</dbReference>
<evidence type="ECO:0000313" key="3">
    <source>
        <dbReference type="Proteomes" id="UP000239156"/>
    </source>
</evidence>
<protein>
    <recommendedName>
        <fullName evidence="4">OTU domain-containing protein</fullName>
    </recommendedName>
</protein>
<evidence type="ECO:0000256" key="1">
    <source>
        <dbReference type="SAM" id="MobiDB-lite"/>
    </source>
</evidence>
<feature type="compositionally biased region" description="Polar residues" evidence="1">
    <location>
        <begin position="1"/>
        <end position="16"/>
    </location>
</feature>
<keyword evidence="3" id="KW-1185">Reference proteome</keyword>